<feature type="compositionally biased region" description="Low complexity" evidence="1">
    <location>
        <begin position="327"/>
        <end position="347"/>
    </location>
</feature>
<sequence length="564" mass="61366">MEHSSFSQQLQAGPSNTKNYNTFQFPIFPPLPTFSPSSSSSGPAFPTQSSAPGPSSSNSTAPQMSISEMPSHSTVPMGRFQRKSVPQLFPEGVLPTDGEDWWQGQKRKSAPSIFDEFVHPMVNLATGDRFTQLLEAKLNLDQAQTSSSSSSYNLLDNPHTLSQTQSALQSQTQLQNLTSTPMQDLALEAALQDFSQVHIPPDLVAPALPEDVWKWDPIQGVYSTVGFSNFYHTPATTHAPKAVFPFDFSMGTSSTSASIPLTQSQPQVPTQSQPQPQLEPQPVVQVPTQADPTQSDSISNQNNLPPVLKIRVHGQSQSSPPLPFPSALPSAQTRRSALSSRLSPLSAGTSACSAPPGSWALEMLKPSHSNEDYKIWQQQSHPLPSFQPVDPPSLPTALPTPPRRSSPDRKRKKAHMSLCMPASKNPDQKAVIACHMCRARKLKCDGARPKCHHCSRRNEDVCEYDAILRRRGPGKKNKNSHLGSEDKHRSPSQSDDNTIQDREGSRPSIDSAQVIPSFQVSAPTPQQVSIPLSGFMVGEVPEVGVSNQETRGEADDGRIGGMRT</sequence>
<feature type="domain" description="Zn(2)-C6 fungal-type" evidence="2">
    <location>
        <begin position="433"/>
        <end position="464"/>
    </location>
</feature>
<dbReference type="PROSITE" id="PS00463">
    <property type="entry name" value="ZN2_CY6_FUNGAL_1"/>
    <property type="match status" value="1"/>
</dbReference>
<evidence type="ECO:0000256" key="1">
    <source>
        <dbReference type="SAM" id="MobiDB-lite"/>
    </source>
</evidence>
<evidence type="ECO:0000259" key="2">
    <source>
        <dbReference type="PROSITE" id="PS50048"/>
    </source>
</evidence>
<dbReference type="VEuPathDB" id="FungiDB:TREMEDRAFT_63759"/>
<feature type="region of interest" description="Disordered" evidence="1">
    <location>
        <begin position="471"/>
        <end position="507"/>
    </location>
</feature>
<feature type="region of interest" description="Disordered" evidence="1">
    <location>
        <begin position="541"/>
        <end position="564"/>
    </location>
</feature>
<dbReference type="InterPro" id="IPR036864">
    <property type="entry name" value="Zn2-C6_fun-type_DNA-bd_sf"/>
</dbReference>
<dbReference type="STRING" id="5217.A0A4Q1BI46"/>
<dbReference type="GO" id="GO:0008270">
    <property type="term" value="F:zinc ion binding"/>
    <property type="evidence" value="ECO:0007669"/>
    <property type="project" value="InterPro"/>
</dbReference>
<feature type="region of interest" description="Disordered" evidence="1">
    <location>
        <begin position="1"/>
        <end position="77"/>
    </location>
</feature>
<dbReference type="Proteomes" id="UP000289152">
    <property type="component" value="Unassembled WGS sequence"/>
</dbReference>
<name>A0A4Q1BI46_TREME</name>
<dbReference type="Gene3D" id="4.10.240.10">
    <property type="entry name" value="Zn(2)-C6 fungal-type DNA-binding domain"/>
    <property type="match status" value="1"/>
</dbReference>
<evidence type="ECO:0000313" key="3">
    <source>
        <dbReference type="EMBL" id="RXK37292.1"/>
    </source>
</evidence>
<dbReference type="PROSITE" id="PS50048">
    <property type="entry name" value="ZN2_CY6_FUNGAL_2"/>
    <property type="match status" value="1"/>
</dbReference>
<feature type="region of interest" description="Disordered" evidence="1">
    <location>
        <begin position="381"/>
        <end position="422"/>
    </location>
</feature>
<feature type="compositionally biased region" description="Polar residues" evidence="1">
    <location>
        <begin position="63"/>
        <end position="74"/>
    </location>
</feature>
<protein>
    <recommendedName>
        <fullName evidence="2">Zn(2)-C6 fungal-type domain-containing protein</fullName>
    </recommendedName>
</protein>
<dbReference type="OrthoDB" id="2596887at2759"/>
<dbReference type="GO" id="GO:0000981">
    <property type="term" value="F:DNA-binding transcription factor activity, RNA polymerase II-specific"/>
    <property type="evidence" value="ECO:0007669"/>
    <property type="project" value="InterPro"/>
</dbReference>
<accession>A0A4Q1BI46</accession>
<comment type="caution">
    <text evidence="3">The sequence shown here is derived from an EMBL/GenBank/DDBJ whole genome shotgun (WGS) entry which is preliminary data.</text>
</comment>
<feature type="compositionally biased region" description="Low complexity" evidence="1">
    <location>
        <begin position="260"/>
        <end position="294"/>
    </location>
</feature>
<gene>
    <name evidence="3" type="ORF">M231_05434</name>
</gene>
<feature type="compositionally biased region" description="Low complexity" evidence="1">
    <location>
        <begin position="34"/>
        <end position="62"/>
    </location>
</feature>
<reference evidence="3 4" key="1">
    <citation type="submission" date="2016-06" db="EMBL/GenBank/DDBJ databases">
        <title>Evolution of pathogenesis and genome organization in the Tremellales.</title>
        <authorList>
            <person name="Cuomo C."/>
            <person name="Litvintseva A."/>
            <person name="Heitman J."/>
            <person name="Chen Y."/>
            <person name="Sun S."/>
            <person name="Springer D."/>
            <person name="Dromer F."/>
            <person name="Young S."/>
            <person name="Zeng Q."/>
            <person name="Chapman S."/>
            <person name="Gujja S."/>
            <person name="Saif S."/>
            <person name="Birren B."/>
        </authorList>
    </citation>
    <scope>NUCLEOTIDE SEQUENCE [LARGE SCALE GENOMIC DNA]</scope>
    <source>
        <strain evidence="3 4">ATCC 28783</strain>
    </source>
</reference>
<evidence type="ECO:0000313" key="4">
    <source>
        <dbReference type="Proteomes" id="UP000289152"/>
    </source>
</evidence>
<dbReference type="EMBL" id="SDIL01000072">
    <property type="protein sequence ID" value="RXK37292.1"/>
    <property type="molecule type" value="Genomic_DNA"/>
</dbReference>
<dbReference type="SMART" id="SM00066">
    <property type="entry name" value="GAL4"/>
    <property type="match status" value="1"/>
</dbReference>
<dbReference type="SUPFAM" id="SSF57701">
    <property type="entry name" value="Zn2/Cys6 DNA-binding domain"/>
    <property type="match status" value="1"/>
</dbReference>
<dbReference type="InterPro" id="IPR001138">
    <property type="entry name" value="Zn2Cys6_DnaBD"/>
</dbReference>
<feature type="compositionally biased region" description="Polar residues" evidence="1">
    <location>
        <begin position="1"/>
        <end position="24"/>
    </location>
</feature>
<organism evidence="3 4">
    <name type="scientific">Tremella mesenterica</name>
    <name type="common">Jelly fungus</name>
    <dbReference type="NCBI Taxonomy" id="5217"/>
    <lineage>
        <taxon>Eukaryota</taxon>
        <taxon>Fungi</taxon>
        <taxon>Dikarya</taxon>
        <taxon>Basidiomycota</taxon>
        <taxon>Agaricomycotina</taxon>
        <taxon>Tremellomycetes</taxon>
        <taxon>Tremellales</taxon>
        <taxon>Tremellaceae</taxon>
        <taxon>Tremella</taxon>
    </lineage>
</organism>
<dbReference type="InParanoid" id="A0A4Q1BI46"/>
<dbReference type="Pfam" id="PF00172">
    <property type="entry name" value="Zn_clus"/>
    <property type="match status" value="1"/>
</dbReference>
<feature type="compositionally biased region" description="Pro residues" evidence="1">
    <location>
        <begin position="389"/>
        <end position="404"/>
    </location>
</feature>
<dbReference type="AlphaFoldDB" id="A0A4Q1BI46"/>
<dbReference type="CDD" id="cd00067">
    <property type="entry name" value="GAL4"/>
    <property type="match status" value="1"/>
</dbReference>
<feature type="compositionally biased region" description="Polar residues" evidence="1">
    <location>
        <begin position="295"/>
        <end position="304"/>
    </location>
</feature>
<keyword evidence="4" id="KW-1185">Reference proteome</keyword>
<feature type="region of interest" description="Disordered" evidence="1">
    <location>
        <begin position="255"/>
        <end position="356"/>
    </location>
</feature>
<proteinExistence type="predicted"/>